<name>A0ABV5KUR0_9BACL</name>
<evidence type="ECO:0000313" key="4">
    <source>
        <dbReference type="EMBL" id="MFB9328620.1"/>
    </source>
</evidence>
<dbReference type="PANTHER" id="PTHR48081">
    <property type="entry name" value="AB HYDROLASE SUPERFAMILY PROTEIN C4A8.06C"/>
    <property type="match status" value="1"/>
</dbReference>
<dbReference type="Gene3D" id="3.40.50.1820">
    <property type="entry name" value="alpha/beta hydrolase"/>
    <property type="match status" value="1"/>
</dbReference>
<keyword evidence="5" id="KW-1185">Reference proteome</keyword>
<dbReference type="SUPFAM" id="SSF53474">
    <property type="entry name" value="alpha/beta-Hydrolases"/>
    <property type="match status" value="1"/>
</dbReference>
<comment type="caution">
    <text evidence="4">The sequence shown here is derived from an EMBL/GenBank/DDBJ whole genome shotgun (WGS) entry which is preliminary data.</text>
</comment>
<sequence>MDDNRSERLQAVKHAIARNQPSGSKTPQQVRARLRAAVETLPRLEQVVVEPITIGKMYGERVRHVTMKEAEGPPNILLYVHGGGFIAGDCATYRDVAGRLAKTIGAAVVTFEYRLAPEHRYPAANEDAYFAYSDLLEQGYMPSQIVLGGDSAGATLALMTLLRLRDEGRPMPAGAVLISPHTDLIHLAGESYRTNAELDPAGSKAANQAMLAAYWGREDEPPAVIFDLLQANWGGMPPMFIQAGSCELLLSDAVRLAGRLRESGTRAELDIIPEMWTAFNMLAGVLPEASEAYDRIGGFVRRVLGGHPA</sequence>
<evidence type="ECO:0000256" key="1">
    <source>
        <dbReference type="ARBA" id="ARBA00010515"/>
    </source>
</evidence>
<dbReference type="GO" id="GO:0016787">
    <property type="term" value="F:hydrolase activity"/>
    <property type="evidence" value="ECO:0007669"/>
    <property type="project" value="UniProtKB-KW"/>
</dbReference>
<evidence type="ECO:0000256" key="2">
    <source>
        <dbReference type="ARBA" id="ARBA00022801"/>
    </source>
</evidence>
<protein>
    <submittedName>
        <fullName evidence="4">Alpha/beta hydrolase</fullName>
    </submittedName>
</protein>
<feature type="domain" description="Alpha/beta hydrolase fold-3" evidence="3">
    <location>
        <begin position="77"/>
        <end position="279"/>
    </location>
</feature>
<organism evidence="4 5">
    <name type="scientific">Paenibacillus aurantiacus</name>
    <dbReference type="NCBI Taxonomy" id="1936118"/>
    <lineage>
        <taxon>Bacteria</taxon>
        <taxon>Bacillati</taxon>
        <taxon>Bacillota</taxon>
        <taxon>Bacilli</taxon>
        <taxon>Bacillales</taxon>
        <taxon>Paenibacillaceae</taxon>
        <taxon>Paenibacillus</taxon>
    </lineage>
</organism>
<dbReference type="EMBL" id="JBHMDO010000034">
    <property type="protein sequence ID" value="MFB9328620.1"/>
    <property type="molecule type" value="Genomic_DNA"/>
</dbReference>
<dbReference type="PANTHER" id="PTHR48081:SF30">
    <property type="entry name" value="ACETYL-HYDROLASE LIPR-RELATED"/>
    <property type="match status" value="1"/>
</dbReference>
<evidence type="ECO:0000313" key="5">
    <source>
        <dbReference type="Proteomes" id="UP001589747"/>
    </source>
</evidence>
<gene>
    <name evidence="4" type="ORF">ACFFSY_22015</name>
</gene>
<dbReference type="InterPro" id="IPR002168">
    <property type="entry name" value="Lipase_GDXG_HIS_AS"/>
</dbReference>
<accession>A0ABV5KUR0</accession>
<dbReference type="PROSITE" id="PS01173">
    <property type="entry name" value="LIPASE_GDXG_HIS"/>
    <property type="match status" value="1"/>
</dbReference>
<dbReference type="InterPro" id="IPR050300">
    <property type="entry name" value="GDXG_lipolytic_enzyme"/>
</dbReference>
<dbReference type="RefSeq" id="WP_377498106.1">
    <property type="nucleotide sequence ID" value="NZ_JBHMDO010000034.1"/>
</dbReference>
<keyword evidence="2 4" id="KW-0378">Hydrolase</keyword>
<dbReference type="Pfam" id="PF07859">
    <property type="entry name" value="Abhydrolase_3"/>
    <property type="match status" value="1"/>
</dbReference>
<evidence type="ECO:0000259" key="3">
    <source>
        <dbReference type="Pfam" id="PF07859"/>
    </source>
</evidence>
<dbReference type="InterPro" id="IPR013094">
    <property type="entry name" value="AB_hydrolase_3"/>
</dbReference>
<dbReference type="Proteomes" id="UP001589747">
    <property type="component" value="Unassembled WGS sequence"/>
</dbReference>
<dbReference type="InterPro" id="IPR029058">
    <property type="entry name" value="AB_hydrolase_fold"/>
</dbReference>
<proteinExistence type="inferred from homology"/>
<reference evidence="4 5" key="1">
    <citation type="submission" date="2024-09" db="EMBL/GenBank/DDBJ databases">
        <authorList>
            <person name="Sun Q."/>
            <person name="Mori K."/>
        </authorList>
    </citation>
    <scope>NUCLEOTIDE SEQUENCE [LARGE SCALE GENOMIC DNA]</scope>
    <source>
        <strain evidence="4 5">TISTR 2452</strain>
    </source>
</reference>
<comment type="similarity">
    <text evidence="1">Belongs to the 'GDXG' lipolytic enzyme family.</text>
</comment>